<accession>E9S8Z0</accession>
<dbReference type="GO" id="GO:0003677">
    <property type="term" value="F:DNA binding"/>
    <property type="evidence" value="ECO:0007669"/>
    <property type="project" value="UniProtKB-KW"/>
</dbReference>
<dbReference type="Proteomes" id="UP000004259">
    <property type="component" value="Unassembled WGS sequence"/>
</dbReference>
<dbReference type="Gene3D" id="1.10.443.10">
    <property type="entry name" value="Intergrase catalytic core"/>
    <property type="match status" value="1"/>
</dbReference>
<dbReference type="RefSeq" id="WP_002847411.1">
    <property type="nucleotide sequence ID" value="NZ_ADKM02000031.1"/>
</dbReference>
<organism evidence="7 8">
    <name type="scientific">Ruminococcus albus 8</name>
    <dbReference type="NCBI Taxonomy" id="246199"/>
    <lineage>
        <taxon>Bacteria</taxon>
        <taxon>Bacillati</taxon>
        <taxon>Bacillota</taxon>
        <taxon>Clostridia</taxon>
        <taxon>Eubacteriales</taxon>
        <taxon>Oscillospiraceae</taxon>
        <taxon>Ruminococcus</taxon>
    </lineage>
</organism>
<reference evidence="7 8" key="1">
    <citation type="submission" date="2011-02" db="EMBL/GenBank/DDBJ databases">
        <authorList>
            <person name="Nelson K.E."/>
            <person name="Sutton G."/>
            <person name="Torralba M."/>
            <person name="Durkin S."/>
            <person name="Harkins D."/>
            <person name="Montgomery R."/>
            <person name="Ziemer C."/>
            <person name="Klaassens E."/>
            <person name="Ocuiv P."/>
            <person name="Morrison M."/>
        </authorList>
    </citation>
    <scope>NUCLEOTIDE SEQUENCE [LARGE SCALE GENOMIC DNA]</scope>
    <source>
        <strain evidence="7 8">8</strain>
    </source>
</reference>
<dbReference type="OrthoDB" id="9785687at2"/>
<gene>
    <name evidence="7" type="ORF">CUS_5635</name>
</gene>
<dbReference type="EMBL" id="ADKM02000031">
    <property type="protein sequence ID" value="EGC04265.1"/>
    <property type="molecule type" value="Genomic_DNA"/>
</dbReference>
<dbReference type="CDD" id="cd01189">
    <property type="entry name" value="INT_ICEBs1_C_like"/>
    <property type="match status" value="1"/>
</dbReference>
<evidence type="ECO:0000256" key="5">
    <source>
        <dbReference type="ARBA" id="ARBA00023172"/>
    </source>
</evidence>
<evidence type="ECO:0000256" key="4">
    <source>
        <dbReference type="ARBA" id="ARBA00023125"/>
    </source>
</evidence>
<dbReference type="PANTHER" id="PTHR30349">
    <property type="entry name" value="PHAGE INTEGRASE-RELATED"/>
    <property type="match status" value="1"/>
</dbReference>
<dbReference type="InterPro" id="IPR002104">
    <property type="entry name" value="Integrase_catalytic"/>
</dbReference>
<dbReference type="GO" id="GO:0015074">
    <property type="term" value="P:DNA integration"/>
    <property type="evidence" value="ECO:0007669"/>
    <property type="project" value="UniProtKB-KW"/>
</dbReference>
<dbReference type="eggNOG" id="COG0582">
    <property type="taxonomic scope" value="Bacteria"/>
</dbReference>
<proteinExistence type="inferred from homology"/>
<evidence type="ECO:0000259" key="6">
    <source>
        <dbReference type="PROSITE" id="PS51898"/>
    </source>
</evidence>
<evidence type="ECO:0000256" key="3">
    <source>
        <dbReference type="ARBA" id="ARBA00022908"/>
    </source>
</evidence>
<dbReference type="InterPro" id="IPR013762">
    <property type="entry name" value="Integrase-like_cat_sf"/>
</dbReference>
<evidence type="ECO:0000256" key="1">
    <source>
        <dbReference type="ARBA" id="ARBA00003283"/>
    </source>
</evidence>
<dbReference type="InterPro" id="IPR011010">
    <property type="entry name" value="DNA_brk_join_enz"/>
</dbReference>
<sequence>MFFDKQTNETVEEYMTKWLITVKKPTLKPTSFDRVELSLKYQIFPRIGTIKMKKLSSDDIQIMLNSLSEVYSHSTVKKAYVNLKSCLKMAEIREDIKKNPIHAVVLPRNTSPNEVSFYSAEQVQMIVSEAVSTYKNGTFKYRYGYLIVLLLNTGMRLGEALALQWEDVDWPKRSIHICKNVENVKSRNGDKSYTKIIQMPKSDKSVRRIPLNDNAMDALVKLNSMQAEMNCKLVVATENGNYVDGGNVRRTMQSILNNCGIHGKTDIVHALRHTFATLLIRRGVDIKMVSELLGHSDVTITMKFYYHVVEEQKNTAIRKLDDLY</sequence>
<keyword evidence="5" id="KW-0233">DNA recombination</keyword>
<evidence type="ECO:0000256" key="2">
    <source>
        <dbReference type="ARBA" id="ARBA00008857"/>
    </source>
</evidence>
<dbReference type="PANTHER" id="PTHR30349:SF64">
    <property type="entry name" value="PROPHAGE INTEGRASE INTD-RELATED"/>
    <property type="match status" value="1"/>
</dbReference>
<dbReference type="InterPro" id="IPR004107">
    <property type="entry name" value="Integrase_SAM-like_N"/>
</dbReference>
<keyword evidence="4" id="KW-0238">DNA-binding</keyword>
<dbReference type="SUPFAM" id="SSF56349">
    <property type="entry name" value="DNA breaking-rejoining enzymes"/>
    <property type="match status" value="1"/>
</dbReference>
<protein>
    <submittedName>
        <fullName evidence="7">Site-specific recombinase, phage integrase family</fullName>
    </submittedName>
</protein>
<dbReference type="InterPro" id="IPR050090">
    <property type="entry name" value="Tyrosine_recombinase_XerCD"/>
</dbReference>
<evidence type="ECO:0000313" key="7">
    <source>
        <dbReference type="EMBL" id="EGC04265.1"/>
    </source>
</evidence>
<dbReference type="Gene3D" id="1.10.150.130">
    <property type="match status" value="1"/>
</dbReference>
<comment type="function">
    <text evidence="1">Site-specific tyrosine recombinase, which acts by catalyzing the cutting and rejoining of the recombining DNA molecules.</text>
</comment>
<keyword evidence="3" id="KW-0229">DNA integration</keyword>
<evidence type="ECO:0000313" key="8">
    <source>
        <dbReference type="Proteomes" id="UP000004259"/>
    </source>
</evidence>
<comment type="caution">
    <text evidence="7">The sequence shown here is derived from an EMBL/GenBank/DDBJ whole genome shotgun (WGS) entry which is preliminary data.</text>
</comment>
<comment type="similarity">
    <text evidence="2">Belongs to the 'phage' integrase family.</text>
</comment>
<dbReference type="STRING" id="246199.CUS_5635"/>
<dbReference type="Pfam" id="PF14659">
    <property type="entry name" value="Phage_int_SAM_3"/>
    <property type="match status" value="1"/>
</dbReference>
<name>E9S8Z0_RUMAL</name>
<dbReference type="InterPro" id="IPR010998">
    <property type="entry name" value="Integrase_recombinase_N"/>
</dbReference>
<dbReference type="GO" id="GO:0006310">
    <property type="term" value="P:DNA recombination"/>
    <property type="evidence" value="ECO:0007669"/>
    <property type="project" value="UniProtKB-KW"/>
</dbReference>
<dbReference type="AlphaFoldDB" id="E9S8Z0"/>
<keyword evidence="8" id="KW-1185">Reference proteome</keyword>
<dbReference type="PROSITE" id="PS51898">
    <property type="entry name" value="TYR_RECOMBINASE"/>
    <property type="match status" value="1"/>
</dbReference>
<feature type="domain" description="Tyr recombinase" evidence="6">
    <location>
        <begin position="113"/>
        <end position="318"/>
    </location>
</feature>
<dbReference type="Pfam" id="PF00589">
    <property type="entry name" value="Phage_integrase"/>
    <property type="match status" value="1"/>
</dbReference>